<accession>A0A395NPH3</accession>
<proteinExistence type="predicted"/>
<evidence type="ECO:0000313" key="2">
    <source>
        <dbReference type="EMBL" id="RFU77813.1"/>
    </source>
</evidence>
<evidence type="ECO:0000256" key="1">
    <source>
        <dbReference type="SAM" id="MobiDB-lite"/>
    </source>
</evidence>
<dbReference type="EMBL" id="PXOA01000250">
    <property type="protein sequence ID" value="RFU77813.1"/>
    <property type="molecule type" value="Genomic_DNA"/>
</dbReference>
<sequence length="156" mass="16873">MSSQYSVHVHQGTSGPSTASSSSRSSSSSAYSGSSGSRSVSIRREYESGMLPDVLPKWSDLGPPPSSTMAEGTTSTIPRPLAMEVPTSEGDLHQKARAVYAHRATGRWLALFTTSSWGSSPSRRYYATYDYMISQPQSGRHIIPLLTGKGSPWLRE</sequence>
<evidence type="ECO:0000313" key="3">
    <source>
        <dbReference type="Proteomes" id="UP000266272"/>
    </source>
</evidence>
<keyword evidence="3" id="KW-1185">Reference proteome</keyword>
<dbReference type="Proteomes" id="UP000266272">
    <property type="component" value="Unassembled WGS sequence"/>
</dbReference>
<dbReference type="AlphaFoldDB" id="A0A395NPH3"/>
<reference evidence="2 3" key="1">
    <citation type="journal article" date="2018" name="PLoS Pathog.">
        <title>Evolution of structural diversity of trichothecenes, a family of toxins produced by plant pathogenic and entomopathogenic fungi.</title>
        <authorList>
            <person name="Proctor R.H."/>
            <person name="McCormick S.P."/>
            <person name="Kim H.S."/>
            <person name="Cardoza R.E."/>
            <person name="Stanley A.M."/>
            <person name="Lindo L."/>
            <person name="Kelly A."/>
            <person name="Brown D.W."/>
            <person name="Lee T."/>
            <person name="Vaughan M.M."/>
            <person name="Alexander N.J."/>
            <person name="Busman M."/>
            <person name="Gutierrez S."/>
        </authorList>
    </citation>
    <scope>NUCLEOTIDE SEQUENCE [LARGE SCALE GENOMIC DNA]</scope>
    <source>
        <strain evidence="2 3">IBT 40837</strain>
    </source>
</reference>
<comment type="caution">
    <text evidence="2">The sequence shown here is derived from an EMBL/GenBank/DDBJ whole genome shotgun (WGS) entry which is preliminary data.</text>
</comment>
<gene>
    <name evidence="2" type="ORF">TARUN_4397</name>
</gene>
<feature type="compositionally biased region" description="Low complexity" evidence="1">
    <location>
        <begin position="12"/>
        <end position="40"/>
    </location>
</feature>
<feature type="region of interest" description="Disordered" evidence="1">
    <location>
        <begin position="1"/>
        <end position="90"/>
    </location>
</feature>
<feature type="compositionally biased region" description="Polar residues" evidence="1">
    <location>
        <begin position="67"/>
        <end position="77"/>
    </location>
</feature>
<name>A0A395NPH3_TRIAR</name>
<organism evidence="2 3">
    <name type="scientific">Trichoderma arundinaceum</name>
    <dbReference type="NCBI Taxonomy" id="490622"/>
    <lineage>
        <taxon>Eukaryota</taxon>
        <taxon>Fungi</taxon>
        <taxon>Dikarya</taxon>
        <taxon>Ascomycota</taxon>
        <taxon>Pezizomycotina</taxon>
        <taxon>Sordariomycetes</taxon>
        <taxon>Hypocreomycetidae</taxon>
        <taxon>Hypocreales</taxon>
        <taxon>Hypocreaceae</taxon>
        <taxon>Trichoderma</taxon>
    </lineage>
</organism>
<protein>
    <submittedName>
        <fullName evidence="2">Uncharacterized protein</fullName>
    </submittedName>
</protein>